<evidence type="ECO:0000256" key="1">
    <source>
        <dbReference type="SAM" id="MobiDB-lite"/>
    </source>
</evidence>
<dbReference type="Proteomes" id="UP001501175">
    <property type="component" value="Unassembled WGS sequence"/>
</dbReference>
<feature type="region of interest" description="Disordered" evidence="1">
    <location>
        <begin position="105"/>
        <end position="126"/>
    </location>
</feature>
<feature type="compositionally biased region" description="Low complexity" evidence="1">
    <location>
        <begin position="108"/>
        <end position="126"/>
    </location>
</feature>
<name>A0ABP8MR98_9BACT</name>
<proteinExistence type="predicted"/>
<keyword evidence="3" id="KW-1185">Reference proteome</keyword>
<organism evidence="2 3">
    <name type="scientific">Nibrella saemangeumensis</name>
    <dbReference type="NCBI Taxonomy" id="1084526"/>
    <lineage>
        <taxon>Bacteria</taxon>
        <taxon>Pseudomonadati</taxon>
        <taxon>Bacteroidota</taxon>
        <taxon>Cytophagia</taxon>
        <taxon>Cytophagales</taxon>
        <taxon>Spirosomataceae</taxon>
        <taxon>Nibrella</taxon>
    </lineage>
</organism>
<protein>
    <submittedName>
        <fullName evidence="2">Uncharacterized protein</fullName>
    </submittedName>
</protein>
<accession>A0ABP8MR98</accession>
<evidence type="ECO:0000313" key="3">
    <source>
        <dbReference type="Proteomes" id="UP001501175"/>
    </source>
</evidence>
<comment type="caution">
    <text evidence="2">The sequence shown here is derived from an EMBL/GenBank/DDBJ whole genome shotgun (WGS) entry which is preliminary data.</text>
</comment>
<dbReference type="EMBL" id="BAABHD010000024">
    <property type="protein sequence ID" value="GAA4454799.1"/>
    <property type="molecule type" value="Genomic_DNA"/>
</dbReference>
<gene>
    <name evidence="2" type="ORF">GCM10023189_21740</name>
</gene>
<evidence type="ECO:0000313" key="2">
    <source>
        <dbReference type="EMBL" id="GAA4454799.1"/>
    </source>
</evidence>
<reference evidence="3" key="1">
    <citation type="journal article" date="2019" name="Int. J. Syst. Evol. Microbiol.">
        <title>The Global Catalogue of Microorganisms (GCM) 10K type strain sequencing project: providing services to taxonomists for standard genome sequencing and annotation.</title>
        <authorList>
            <consortium name="The Broad Institute Genomics Platform"/>
            <consortium name="The Broad Institute Genome Sequencing Center for Infectious Disease"/>
            <person name="Wu L."/>
            <person name="Ma J."/>
        </authorList>
    </citation>
    <scope>NUCLEOTIDE SEQUENCE [LARGE SCALE GENOMIC DNA]</scope>
    <source>
        <strain evidence="3">JCM 17927</strain>
    </source>
</reference>
<sequence length="126" mass="13763">MVVVASFLAVGPVSKAGKFDGCEASLNLLLYTTQQSASLSTTDKTTLSRALRGALDAYGQGNTSDAVQKLNDYQGWLNQFYYTPTPRINAMDYLRLNATLGTTRNCLQPQTPQQPSQQVPQDTVKQ</sequence>